<keyword evidence="2" id="KW-0812">Transmembrane</keyword>
<protein>
    <recommendedName>
        <fullName evidence="3">DUF4328 domain-containing protein</fullName>
    </recommendedName>
</protein>
<dbReference type="Proteomes" id="UP000249616">
    <property type="component" value="Chromosome"/>
</dbReference>
<evidence type="ECO:0000259" key="3">
    <source>
        <dbReference type="Pfam" id="PF14219"/>
    </source>
</evidence>
<dbReference type="InterPro" id="IPR025565">
    <property type="entry name" value="DUF4328"/>
</dbReference>
<gene>
    <name evidence="4" type="ORF">DN051_00210</name>
    <name evidence="5" type="ORF">DN051_40600</name>
</gene>
<dbReference type="EMBL" id="CP030073">
    <property type="protein sequence ID" value="AWW35326.1"/>
    <property type="molecule type" value="Genomic_DNA"/>
</dbReference>
<feature type="transmembrane region" description="Helical" evidence="2">
    <location>
        <begin position="230"/>
        <end position="252"/>
    </location>
</feature>
<evidence type="ECO:0000313" key="6">
    <source>
        <dbReference type="Proteomes" id="UP000249616"/>
    </source>
</evidence>
<evidence type="ECO:0000256" key="1">
    <source>
        <dbReference type="SAM" id="MobiDB-lite"/>
    </source>
</evidence>
<feature type="transmembrane region" description="Helical" evidence="2">
    <location>
        <begin position="56"/>
        <end position="76"/>
    </location>
</feature>
<evidence type="ECO:0000313" key="5">
    <source>
        <dbReference type="EMBL" id="AWW42114.1"/>
    </source>
</evidence>
<feature type="transmembrane region" description="Helical" evidence="2">
    <location>
        <begin position="207"/>
        <end position="224"/>
    </location>
</feature>
<accession>A0A2Z4IS25</accession>
<reference evidence="4 6" key="1">
    <citation type="journal article" date="2019" name="Int. J. Syst. Evol. Microbiol.">
        <title>Streptomyces cadmiisoli sp. nov., a novel actinomycete isolated from cadmium-contaminated soil.</title>
        <authorList>
            <person name="Li K."/>
            <person name="Tang X."/>
            <person name="Zhao J."/>
            <person name="Guo Y."/>
            <person name="Tang Y."/>
            <person name="Gao J."/>
        </authorList>
    </citation>
    <scope>NUCLEOTIDE SEQUENCE [LARGE SCALE GENOMIC DNA]</scope>
    <source>
        <strain evidence="4 6">ZFG47</strain>
    </source>
</reference>
<proteinExistence type="predicted"/>
<keyword evidence="2" id="KW-1133">Transmembrane helix</keyword>
<feature type="transmembrane region" description="Helical" evidence="2">
    <location>
        <begin position="108"/>
        <end position="138"/>
    </location>
</feature>
<evidence type="ECO:0000313" key="4">
    <source>
        <dbReference type="EMBL" id="AWW35326.1"/>
    </source>
</evidence>
<dbReference type="AlphaFoldDB" id="A0A2Z4IS25"/>
<feature type="region of interest" description="Disordered" evidence="1">
    <location>
        <begin position="15"/>
        <end position="45"/>
    </location>
</feature>
<feature type="domain" description="DUF4328" evidence="3">
    <location>
        <begin position="116"/>
        <end position="226"/>
    </location>
</feature>
<dbReference type="KEGG" id="scad:DN051_40600"/>
<dbReference type="EMBL" id="CP030073">
    <property type="protein sequence ID" value="AWW42114.1"/>
    <property type="molecule type" value="Genomic_DNA"/>
</dbReference>
<dbReference type="Pfam" id="PF14219">
    <property type="entry name" value="DUF4328"/>
    <property type="match status" value="1"/>
</dbReference>
<keyword evidence="6" id="KW-1185">Reference proteome</keyword>
<evidence type="ECO:0000256" key="2">
    <source>
        <dbReference type="SAM" id="Phobius"/>
    </source>
</evidence>
<dbReference type="KEGG" id="scad:DN051_00210"/>
<organism evidence="4 6">
    <name type="scientific">Streptomyces cadmiisoli</name>
    <dbReference type="NCBI Taxonomy" id="2184053"/>
    <lineage>
        <taxon>Bacteria</taxon>
        <taxon>Bacillati</taxon>
        <taxon>Actinomycetota</taxon>
        <taxon>Actinomycetes</taxon>
        <taxon>Kitasatosporales</taxon>
        <taxon>Streptomycetaceae</taxon>
        <taxon>Streptomyces</taxon>
        <taxon>Streptomyces aurantiacus group</taxon>
    </lineage>
</organism>
<keyword evidence="2" id="KW-0472">Membrane</keyword>
<sequence>MCKAAGPDGVCAGCPARKSVPHEKQPRPVLPGQPHRSRAGVAPPALPERRTGRWALVLWAGGVCAALAACVVPHTVTSLLVAFGPPDVVIDDPPDAVVNTLLGGPMQLLLSALTVAVGALVALGVLVAAHAVCAALFLARFYRAGVNAALLDPAGRRFRQRWALVGWLLPVVHLWLPKAVANDIWRASTPSSTGPGARRLWPGILHAWWALWVLCQFCAAGAWLTGGTGWFLSAEVSFICSALLAVLVVLRLTSLQSRRLRYPD</sequence>
<name>A0A2Z4IS25_9ACTN</name>